<accession>A0A1B9J0M9</accession>
<evidence type="ECO:0000313" key="3">
    <source>
        <dbReference type="Proteomes" id="UP000092583"/>
    </source>
</evidence>
<dbReference type="EMBL" id="KI669459">
    <property type="protein sequence ID" value="OCF61339.1"/>
    <property type="molecule type" value="Genomic_DNA"/>
</dbReference>
<reference evidence="2 3" key="1">
    <citation type="submission" date="2013-07" db="EMBL/GenBank/DDBJ databases">
        <title>The Genome Sequence of Kwoniella mangroviensis CBS10435.</title>
        <authorList>
            <consortium name="The Broad Institute Genome Sequencing Platform"/>
            <person name="Cuomo C."/>
            <person name="Litvintseva A."/>
            <person name="Chen Y."/>
            <person name="Heitman J."/>
            <person name="Sun S."/>
            <person name="Springer D."/>
            <person name="Dromer F."/>
            <person name="Young S.K."/>
            <person name="Zeng Q."/>
            <person name="Gargeya S."/>
            <person name="Fitzgerald M."/>
            <person name="Abouelleil A."/>
            <person name="Alvarado L."/>
            <person name="Berlin A.M."/>
            <person name="Chapman S.B."/>
            <person name="Dewar J."/>
            <person name="Goldberg J."/>
            <person name="Griggs A."/>
            <person name="Gujja S."/>
            <person name="Hansen M."/>
            <person name="Howarth C."/>
            <person name="Imamovic A."/>
            <person name="Larimer J."/>
            <person name="McCowan C."/>
            <person name="Murphy C."/>
            <person name="Pearson M."/>
            <person name="Priest M."/>
            <person name="Roberts A."/>
            <person name="Saif S."/>
            <person name="Shea T."/>
            <person name="Sykes S."/>
            <person name="Wortman J."/>
            <person name="Nusbaum C."/>
            <person name="Birren B."/>
        </authorList>
    </citation>
    <scope>NUCLEOTIDE SEQUENCE [LARGE SCALE GENOMIC DNA]</scope>
    <source>
        <strain evidence="2 3">CBS 10435</strain>
    </source>
</reference>
<evidence type="ECO:0000256" key="1">
    <source>
        <dbReference type="SAM" id="MobiDB-lite"/>
    </source>
</evidence>
<dbReference type="AlphaFoldDB" id="A0A1B9J0M9"/>
<proteinExistence type="predicted"/>
<name>A0A1B9J0M9_9TREE</name>
<gene>
    <name evidence="2" type="ORF">L486_00987</name>
</gene>
<sequence>MPLTLLHLSDEIIQHIAYYVHLDNEIPLPSFNPHWANFKDEIDPANQKDYISFRSTCKRIRELCPLRGLNVVMKSWVKLLKWSVEAPVAVMEAVRRMVIDIDRLDLPKGEALAKYSIVPIWHTLTSFLRSLHNIQELIIRKTPLCQHGPAILTPSAIYGLEGMYFLPKVESISFETRCRLCCNQVPKLFVPAINHLEHLKVSPSKSRQELYGTKKARLIKTDNNFYENIHTLHLKTFVLVDRLEVLDQISKNCPSIHNLYLTAYDADDNYVVGSCTIFCHQSLTTGEWSFKMNAESYLDYFEQADPVNEWGSDQTFDTFLEVISRFEYLEELDCLIDFKLKGRTLDPVYPSDSKKSEYYQYRSSLLSSKTKSADEGDVDEKSKSAMIAAAKLFAATVPTLRVGYFWAYIPQHPLFEKGFWRRWRWTCKRGENEVSVELNDLPEEFKDSWMNNDNGPRDWDYVAQQGEDEDD</sequence>
<dbReference type="OrthoDB" id="2564533at2759"/>
<protein>
    <submittedName>
        <fullName evidence="2">Uncharacterized protein</fullName>
    </submittedName>
</protein>
<reference evidence="3" key="2">
    <citation type="submission" date="2013-12" db="EMBL/GenBank/DDBJ databases">
        <title>Evolution of pathogenesis and genome organization in the Tremellales.</title>
        <authorList>
            <person name="Cuomo C."/>
            <person name="Litvintseva A."/>
            <person name="Heitman J."/>
            <person name="Chen Y."/>
            <person name="Sun S."/>
            <person name="Springer D."/>
            <person name="Dromer F."/>
            <person name="Young S."/>
            <person name="Zeng Q."/>
            <person name="Chapman S."/>
            <person name="Gujja S."/>
            <person name="Saif S."/>
            <person name="Birren B."/>
        </authorList>
    </citation>
    <scope>NUCLEOTIDE SEQUENCE [LARGE SCALE GENOMIC DNA]</scope>
    <source>
        <strain evidence="3">CBS 10435</strain>
    </source>
</reference>
<dbReference type="Proteomes" id="UP000092583">
    <property type="component" value="Unassembled WGS sequence"/>
</dbReference>
<evidence type="ECO:0000313" key="2">
    <source>
        <dbReference type="EMBL" id="OCF61339.1"/>
    </source>
</evidence>
<organism evidence="2 3">
    <name type="scientific">Kwoniella mangroviensis CBS 10435</name>
    <dbReference type="NCBI Taxonomy" id="1331196"/>
    <lineage>
        <taxon>Eukaryota</taxon>
        <taxon>Fungi</taxon>
        <taxon>Dikarya</taxon>
        <taxon>Basidiomycota</taxon>
        <taxon>Agaricomycotina</taxon>
        <taxon>Tremellomycetes</taxon>
        <taxon>Tremellales</taxon>
        <taxon>Cryptococcaceae</taxon>
        <taxon>Kwoniella</taxon>
    </lineage>
</organism>
<keyword evidence="3" id="KW-1185">Reference proteome</keyword>
<feature type="region of interest" description="Disordered" evidence="1">
    <location>
        <begin position="449"/>
        <end position="471"/>
    </location>
</feature>